<feature type="transmembrane region" description="Helical" evidence="1">
    <location>
        <begin position="38"/>
        <end position="60"/>
    </location>
</feature>
<keyword evidence="1" id="KW-0472">Membrane</keyword>
<dbReference type="RefSeq" id="WP_176483417.1">
    <property type="nucleotide sequence ID" value="NZ_CBCSBM010000012.1"/>
</dbReference>
<feature type="transmembrane region" description="Helical" evidence="1">
    <location>
        <begin position="80"/>
        <end position="107"/>
    </location>
</feature>
<reference evidence="3 4" key="1">
    <citation type="submission" date="2020-07" db="EMBL/GenBank/DDBJ databases">
        <title>Halophilic bacteria isolated from french cheeses.</title>
        <authorList>
            <person name="Kothe C.I."/>
            <person name="Farah-Kraiem B."/>
            <person name="Renault P."/>
            <person name="Dridi B."/>
        </authorList>
    </citation>
    <scope>NUCLEOTIDE SEQUENCE [LARGE SCALE GENOMIC DNA]</scope>
    <source>
        <strain evidence="3 4">FME1</strain>
    </source>
</reference>
<feature type="transmembrane region" description="Helical" evidence="1">
    <location>
        <begin position="6"/>
        <end position="26"/>
    </location>
</feature>
<accession>A0ABR9EZ91</accession>
<evidence type="ECO:0000259" key="2">
    <source>
        <dbReference type="Pfam" id="PF07331"/>
    </source>
</evidence>
<name>A0ABR9EZ91_9GAMM</name>
<evidence type="ECO:0000313" key="4">
    <source>
        <dbReference type="Proteomes" id="UP001645039"/>
    </source>
</evidence>
<gene>
    <name evidence="3" type="ORF">EI168_05395</name>
</gene>
<organism evidence="3 4">
    <name type="scientific">Halomonas casei</name>
    <dbReference type="NCBI Taxonomy" id="2742613"/>
    <lineage>
        <taxon>Bacteria</taxon>
        <taxon>Pseudomonadati</taxon>
        <taxon>Pseudomonadota</taxon>
        <taxon>Gammaproteobacteria</taxon>
        <taxon>Oceanospirillales</taxon>
        <taxon>Halomonadaceae</taxon>
        <taxon>Halomonas</taxon>
    </lineage>
</organism>
<proteinExistence type="predicted"/>
<feature type="transmembrane region" description="Helical" evidence="1">
    <location>
        <begin position="119"/>
        <end position="139"/>
    </location>
</feature>
<keyword evidence="1" id="KW-1133">Transmembrane helix</keyword>
<dbReference type="Proteomes" id="UP001645039">
    <property type="component" value="Unassembled WGS sequence"/>
</dbReference>
<keyword evidence="4" id="KW-1185">Reference proteome</keyword>
<dbReference type="EMBL" id="RRZD01000004">
    <property type="protein sequence ID" value="MBE0399543.1"/>
    <property type="molecule type" value="Genomic_DNA"/>
</dbReference>
<comment type="caution">
    <text evidence="3">The sequence shown here is derived from an EMBL/GenBank/DDBJ whole genome shotgun (WGS) entry which is preliminary data.</text>
</comment>
<dbReference type="InterPro" id="IPR009936">
    <property type="entry name" value="DUF1468"/>
</dbReference>
<protein>
    <submittedName>
        <fullName evidence="3">Tripartite tricarboxylate transporter TctB family protein</fullName>
    </submittedName>
</protein>
<sequence>MLNRDIVDIITGMALAALGLIIAAYASTHYNLGTLQRMGPGMVPMGIGLIIALLGIMLSIGGASRPRFPMPSIEWRPLTAILGGILLFSLAVPRVGLVPAIFLLTLITSLADKQLRIKTVLALIAFLILAAILIFRLALGMNIPIFRWAF</sequence>
<dbReference type="Pfam" id="PF07331">
    <property type="entry name" value="TctB"/>
    <property type="match status" value="1"/>
</dbReference>
<keyword evidence="1" id="KW-0812">Transmembrane</keyword>
<evidence type="ECO:0000313" key="3">
    <source>
        <dbReference type="EMBL" id="MBE0399543.1"/>
    </source>
</evidence>
<feature type="domain" description="DUF1468" evidence="2">
    <location>
        <begin position="10"/>
        <end position="144"/>
    </location>
</feature>
<evidence type="ECO:0000256" key="1">
    <source>
        <dbReference type="SAM" id="Phobius"/>
    </source>
</evidence>